<keyword evidence="1" id="KW-0255">Endonuclease</keyword>
<reference evidence="1" key="1">
    <citation type="submission" date="2022-12" db="EMBL/GenBank/DDBJ databases">
        <authorList>
            <consortium name="Asia Pacific Centre for Animal Health"/>
            <person name="Klose S.M."/>
            <person name="Legione A.R."/>
            <person name="Monotti I."/>
            <person name="Bushell R."/>
            <person name="Marenda M.S."/>
            <person name="Sugiyama T."/>
            <person name="Browning G.F."/>
            <person name="Vaz P.K."/>
        </authorList>
    </citation>
    <scope>NUCLEOTIDE SEQUENCE</scope>
    <source>
        <strain evidence="1">Felid995</strain>
    </source>
</reference>
<keyword evidence="2" id="KW-1185">Reference proteome</keyword>
<protein>
    <submittedName>
        <fullName evidence="1">Endonuclease</fullName>
    </submittedName>
</protein>
<keyword evidence="1" id="KW-0540">Nuclease</keyword>
<organism evidence="1 2">
    <name type="scientific">Mycoplasmopsis edwardii</name>
    <dbReference type="NCBI Taxonomy" id="53558"/>
    <lineage>
        <taxon>Bacteria</taxon>
        <taxon>Bacillati</taxon>
        <taxon>Mycoplasmatota</taxon>
        <taxon>Mycoplasmoidales</taxon>
        <taxon>Metamycoplasmataceae</taxon>
        <taxon>Mycoplasmopsis</taxon>
    </lineage>
</organism>
<evidence type="ECO:0000313" key="2">
    <source>
        <dbReference type="Proteomes" id="UP001213039"/>
    </source>
</evidence>
<keyword evidence="1" id="KW-0378">Hydrolase</keyword>
<evidence type="ECO:0000313" key="1">
    <source>
        <dbReference type="EMBL" id="WBP84106.1"/>
    </source>
</evidence>
<proteinExistence type="predicted"/>
<sequence length="347" mass="39593">MKKFNLKLFLGLMSGLLLSSIALSCSPNTNNQTAQKKQQEEPKNDASNHVEQPSVPNKQQGNNDHTFTPTVDNEKESSNKYVYDLSDNYYEALNGKKGSELLEAIINLQSSKRSFIKEYKDLPGFYNNSNAFKDTIYEKDNTILDFYSENPSGEDPYNFAVYATEGGANEGDGTNREHIIPQSWFGKQNPIRSDAQFVWPTDIKVNQIRGNYPHADVVTVTKTTKNNSKLGNDANGNTVFEVIDEFKGDIARAYLYFLSHYGKDKVGSKNSIFTPKKYPYMKQGFLDTYIKWHKKDTVSKWDVIRNNETYKFQKIRNPFIDYPGLVDNIFGNDPKPFQNKGILVEVN</sequence>
<accession>A0ACD4PHG0</accession>
<dbReference type="Proteomes" id="UP001213039">
    <property type="component" value="Chromosome"/>
</dbReference>
<name>A0ACD4PHG0_9BACT</name>
<dbReference type="EMBL" id="CP114370">
    <property type="protein sequence ID" value="WBP84106.1"/>
    <property type="molecule type" value="Genomic_DNA"/>
</dbReference>
<gene>
    <name evidence="1" type="ORF">Me_995_000055</name>
</gene>